<dbReference type="RefSeq" id="WP_286052420.1">
    <property type="nucleotide sequence ID" value="NZ_JASVWF010000002.1"/>
</dbReference>
<protein>
    <submittedName>
        <fullName evidence="1">Uncharacterized protein</fullName>
    </submittedName>
</protein>
<gene>
    <name evidence="1" type="ORF">QRT03_09390</name>
</gene>
<reference evidence="1 2" key="1">
    <citation type="submission" date="2023-06" db="EMBL/GenBank/DDBJ databases">
        <title>Actinomycetospora Odt1-22.</title>
        <authorList>
            <person name="Supong K."/>
        </authorList>
    </citation>
    <scope>NUCLEOTIDE SEQUENCE [LARGE SCALE GENOMIC DNA]</scope>
    <source>
        <strain evidence="1 2">Odt1-22</strain>
    </source>
</reference>
<dbReference type="EMBL" id="JASVWF010000002">
    <property type="protein sequence ID" value="MDL5156168.1"/>
    <property type="molecule type" value="Genomic_DNA"/>
</dbReference>
<accession>A0ABT7M6K4</accession>
<organism evidence="1 2">
    <name type="scientific">Actinomycetospora termitidis</name>
    <dbReference type="NCBI Taxonomy" id="3053470"/>
    <lineage>
        <taxon>Bacteria</taxon>
        <taxon>Bacillati</taxon>
        <taxon>Actinomycetota</taxon>
        <taxon>Actinomycetes</taxon>
        <taxon>Pseudonocardiales</taxon>
        <taxon>Pseudonocardiaceae</taxon>
        <taxon>Actinomycetospora</taxon>
    </lineage>
</organism>
<evidence type="ECO:0000313" key="1">
    <source>
        <dbReference type="EMBL" id="MDL5156168.1"/>
    </source>
</evidence>
<sequence length="97" mass="10860">MRRGEVWRYSGLRGQSDKRLVVSADLLNESQDVAICYALHVVDTNPESLLAVETPWGWASVLLLDRPPRSMLTDRLGEVTVEQLDAVDNALRAVLEL</sequence>
<proteinExistence type="predicted"/>
<evidence type="ECO:0000313" key="2">
    <source>
        <dbReference type="Proteomes" id="UP001231924"/>
    </source>
</evidence>
<name>A0ABT7M6K4_9PSEU</name>
<comment type="caution">
    <text evidence="1">The sequence shown here is derived from an EMBL/GenBank/DDBJ whole genome shotgun (WGS) entry which is preliminary data.</text>
</comment>
<keyword evidence="2" id="KW-1185">Reference proteome</keyword>
<dbReference type="Proteomes" id="UP001231924">
    <property type="component" value="Unassembled WGS sequence"/>
</dbReference>